<organism evidence="2 3">
    <name type="scientific">Lasiosphaeria ovina</name>
    <dbReference type="NCBI Taxonomy" id="92902"/>
    <lineage>
        <taxon>Eukaryota</taxon>
        <taxon>Fungi</taxon>
        <taxon>Dikarya</taxon>
        <taxon>Ascomycota</taxon>
        <taxon>Pezizomycotina</taxon>
        <taxon>Sordariomycetes</taxon>
        <taxon>Sordariomycetidae</taxon>
        <taxon>Sordariales</taxon>
        <taxon>Lasiosphaeriaceae</taxon>
        <taxon>Lasiosphaeria</taxon>
    </lineage>
</organism>
<feature type="region of interest" description="Disordered" evidence="1">
    <location>
        <begin position="12"/>
        <end position="49"/>
    </location>
</feature>
<feature type="compositionally biased region" description="Polar residues" evidence="1">
    <location>
        <begin position="35"/>
        <end position="49"/>
    </location>
</feature>
<evidence type="ECO:0000313" key="2">
    <source>
        <dbReference type="EMBL" id="KAK3374296.1"/>
    </source>
</evidence>
<comment type="caution">
    <text evidence="2">The sequence shown here is derived from an EMBL/GenBank/DDBJ whole genome shotgun (WGS) entry which is preliminary data.</text>
</comment>
<proteinExistence type="predicted"/>
<protein>
    <submittedName>
        <fullName evidence="2">Uncharacterized protein</fullName>
    </submittedName>
</protein>
<dbReference type="Proteomes" id="UP001287356">
    <property type="component" value="Unassembled WGS sequence"/>
</dbReference>
<keyword evidence="3" id="KW-1185">Reference proteome</keyword>
<evidence type="ECO:0000313" key="3">
    <source>
        <dbReference type="Proteomes" id="UP001287356"/>
    </source>
</evidence>
<feature type="region of interest" description="Disordered" evidence="1">
    <location>
        <begin position="62"/>
        <end position="102"/>
    </location>
</feature>
<name>A0AAE0KE47_9PEZI</name>
<accession>A0AAE0KE47</accession>
<reference evidence="2" key="2">
    <citation type="submission" date="2023-06" db="EMBL/GenBank/DDBJ databases">
        <authorList>
            <consortium name="Lawrence Berkeley National Laboratory"/>
            <person name="Haridas S."/>
            <person name="Hensen N."/>
            <person name="Bonometti L."/>
            <person name="Westerberg I."/>
            <person name="Brannstrom I.O."/>
            <person name="Guillou S."/>
            <person name="Cros-Aarteil S."/>
            <person name="Calhoun S."/>
            <person name="Kuo A."/>
            <person name="Mondo S."/>
            <person name="Pangilinan J."/>
            <person name="Riley R."/>
            <person name="Labutti K."/>
            <person name="Andreopoulos B."/>
            <person name="Lipzen A."/>
            <person name="Chen C."/>
            <person name="Yanf M."/>
            <person name="Daum C."/>
            <person name="Ng V."/>
            <person name="Clum A."/>
            <person name="Steindorff A."/>
            <person name="Ohm R."/>
            <person name="Martin F."/>
            <person name="Silar P."/>
            <person name="Natvig D."/>
            <person name="Lalanne C."/>
            <person name="Gautier V."/>
            <person name="Ament-Velasquez S.L."/>
            <person name="Kruys A."/>
            <person name="Hutchinson M.I."/>
            <person name="Powell A.J."/>
            <person name="Barry K."/>
            <person name="Miller A.N."/>
            <person name="Grigoriev I.V."/>
            <person name="Debuchy R."/>
            <person name="Gladieux P."/>
            <person name="Thoren M.H."/>
            <person name="Johannesson H."/>
        </authorList>
    </citation>
    <scope>NUCLEOTIDE SEQUENCE</scope>
    <source>
        <strain evidence="2">CBS 958.72</strain>
    </source>
</reference>
<evidence type="ECO:0000256" key="1">
    <source>
        <dbReference type="SAM" id="MobiDB-lite"/>
    </source>
</evidence>
<dbReference type="EMBL" id="JAULSN010000004">
    <property type="protein sequence ID" value="KAK3374296.1"/>
    <property type="molecule type" value="Genomic_DNA"/>
</dbReference>
<sequence>MILFSAPHAAAASTPSLLSGCDPDDAESSEVAPPTSKTGASFPSQTQSWAMSAHIDIHSTIRSPRSAHPNHGYSRARIHDPSPKAGSQQRTNERTGNLKPINTRRALVPTAPKKKQKDTKKQPTTITCQRYCRYCPYQLRPASCSTSNTFYTVYLMAREKTVDCGHTREYRPAPRHSPQFHAENRAVVGPVQFSPVRSSVRSKDH</sequence>
<dbReference type="AlphaFoldDB" id="A0AAE0KE47"/>
<reference evidence="2" key="1">
    <citation type="journal article" date="2023" name="Mol. Phylogenet. Evol.">
        <title>Genome-scale phylogeny and comparative genomics of the fungal order Sordariales.</title>
        <authorList>
            <person name="Hensen N."/>
            <person name="Bonometti L."/>
            <person name="Westerberg I."/>
            <person name="Brannstrom I.O."/>
            <person name="Guillou S."/>
            <person name="Cros-Aarteil S."/>
            <person name="Calhoun S."/>
            <person name="Haridas S."/>
            <person name="Kuo A."/>
            <person name="Mondo S."/>
            <person name="Pangilinan J."/>
            <person name="Riley R."/>
            <person name="LaButti K."/>
            <person name="Andreopoulos B."/>
            <person name="Lipzen A."/>
            <person name="Chen C."/>
            <person name="Yan M."/>
            <person name="Daum C."/>
            <person name="Ng V."/>
            <person name="Clum A."/>
            <person name="Steindorff A."/>
            <person name="Ohm R.A."/>
            <person name="Martin F."/>
            <person name="Silar P."/>
            <person name="Natvig D.O."/>
            <person name="Lalanne C."/>
            <person name="Gautier V."/>
            <person name="Ament-Velasquez S.L."/>
            <person name="Kruys A."/>
            <person name="Hutchinson M.I."/>
            <person name="Powell A.J."/>
            <person name="Barry K."/>
            <person name="Miller A.N."/>
            <person name="Grigoriev I.V."/>
            <person name="Debuchy R."/>
            <person name="Gladieux P."/>
            <person name="Hiltunen Thoren M."/>
            <person name="Johannesson H."/>
        </authorList>
    </citation>
    <scope>NUCLEOTIDE SEQUENCE</scope>
    <source>
        <strain evidence="2">CBS 958.72</strain>
    </source>
</reference>
<gene>
    <name evidence="2" type="ORF">B0T24DRAFT_291213</name>
</gene>